<comment type="caution">
    <text evidence="2">The sequence shown here is derived from an EMBL/GenBank/DDBJ whole genome shotgun (WGS) entry which is preliminary data.</text>
</comment>
<dbReference type="EMBL" id="ACBZ01000058">
    <property type="protein sequence ID" value="EEG49852.1"/>
    <property type="molecule type" value="Genomic_DNA"/>
</dbReference>
<evidence type="ECO:0000313" key="2">
    <source>
        <dbReference type="EMBL" id="EEG49852.1"/>
    </source>
</evidence>
<keyword evidence="3" id="KW-1185">Reference proteome</keyword>
<protein>
    <submittedName>
        <fullName evidence="2">Uncharacterized protein</fullName>
    </submittedName>
</protein>
<feature type="compositionally biased region" description="Basic and acidic residues" evidence="1">
    <location>
        <begin position="18"/>
        <end position="29"/>
    </location>
</feature>
<reference evidence="2 3" key="1">
    <citation type="submission" date="2009-01" db="EMBL/GenBank/DDBJ databases">
        <authorList>
            <person name="Fulton L."/>
            <person name="Clifton S."/>
            <person name="Fulton B."/>
            <person name="Xu J."/>
            <person name="Minx P."/>
            <person name="Pepin K.H."/>
            <person name="Johnson M."/>
            <person name="Bhonagiri V."/>
            <person name="Nash W.E."/>
            <person name="Mardis E.R."/>
            <person name="Wilson R.K."/>
        </authorList>
    </citation>
    <scope>NUCLEOTIDE SEQUENCE [LARGE SCALE GENOMIC DNA]</scope>
    <source>
        <strain evidence="3">DSM 10507 / JCM 14656 / S5a33</strain>
    </source>
</reference>
<sequence length="44" mass="4959">MIDPSVGKGTIGIRGKAYSKEQKKEDRRKSGSPLIIQHKSFISW</sequence>
<organism evidence="2 3">
    <name type="scientific">Blautia hydrogenotrophica (strain DSM 10507 / JCM 14656 / S5a33)</name>
    <name type="common">Ruminococcus hydrogenotrophicus</name>
    <dbReference type="NCBI Taxonomy" id="476272"/>
    <lineage>
        <taxon>Bacteria</taxon>
        <taxon>Bacillati</taxon>
        <taxon>Bacillota</taxon>
        <taxon>Clostridia</taxon>
        <taxon>Lachnospirales</taxon>
        <taxon>Lachnospiraceae</taxon>
        <taxon>Blautia</taxon>
    </lineage>
</organism>
<gene>
    <name evidence="2" type="ORF">RUMHYD_01233</name>
</gene>
<proteinExistence type="predicted"/>
<name>C0CK63_BLAHS</name>
<evidence type="ECO:0000256" key="1">
    <source>
        <dbReference type="SAM" id="MobiDB-lite"/>
    </source>
</evidence>
<feature type="region of interest" description="Disordered" evidence="1">
    <location>
        <begin position="1"/>
        <end position="32"/>
    </location>
</feature>
<evidence type="ECO:0000313" key="3">
    <source>
        <dbReference type="Proteomes" id="UP000003100"/>
    </source>
</evidence>
<dbReference type="HOGENOM" id="CLU_3213080_0_0_9"/>
<accession>C0CK63</accession>
<dbReference type="Proteomes" id="UP000003100">
    <property type="component" value="Unassembled WGS sequence"/>
</dbReference>
<reference evidence="2 3" key="2">
    <citation type="submission" date="2009-02" db="EMBL/GenBank/DDBJ databases">
        <title>Draft genome sequence of Blautia hydrogenotrophica DSM 10507 (Ruminococcus hydrogenotrophicus DSM 10507).</title>
        <authorList>
            <person name="Sudarsanam P."/>
            <person name="Ley R."/>
            <person name="Guruge J."/>
            <person name="Turnbaugh P.J."/>
            <person name="Mahowald M."/>
            <person name="Liep D."/>
            <person name="Gordon J."/>
        </authorList>
    </citation>
    <scope>NUCLEOTIDE SEQUENCE [LARGE SCALE GENOMIC DNA]</scope>
    <source>
        <strain evidence="3">DSM 10507 / JCM 14656 / S5a33</strain>
    </source>
</reference>
<dbReference type="AlphaFoldDB" id="C0CK63"/>
<dbReference type="PATRIC" id="fig|476272.21.peg.2579"/>